<dbReference type="EMBL" id="JPOS01000035">
    <property type="protein sequence ID" value="KGE87540.1"/>
    <property type="molecule type" value="Genomic_DNA"/>
</dbReference>
<organism evidence="1 2">
    <name type="scientific">Phaeodactylibacter xiamenensis</name>
    <dbReference type="NCBI Taxonomy" id="1524460"/>
    <lineage>
        <taxon>Bacteria</taxon>
        <taxon>Pseudomonadati</taxon>
        <taxon>Bacteroidota</taxon>
        <taxon>Saprospiria</taxon>
        <taxon>Saprospirales</taxon>
        <taxon>Haliscomenobacteraceae</taxon>
        <taxon>Phaeodactylibacter</taxon>
    </lineage>
</organism>
<keyword evidence="2" id="KW-1185">Reference proteome</keyword>
<dbReference type="STRING" id="1524460.IX84_15155"/>
<evidence type="ECO:0000313" key="2">
    <source>
        <dbReference type="Proteomes" id="UP000029736"/>
    </source>
</evidence>
<sequence>MLFAIARLGKKEFTTKEVDKAYQEAIQKSLPEDRLEASLEKLVQLRVLRRTDVKAYELKEKIKNLKR</sequence>
<protein>
    <submittedName>
        <fullName evidence="1">Uncharacterized protein</fullName>
    </submittedName>
</protein>
<dbReference type="AlphaFoldDB" id="A0A098S600"/>
<proteinExistence type="predicted"/>
<reference evidence="1 2" key="1">
    <citation type="journal article" date="2014" name="Int. J. Syst. Evol. Microbiol.">
        <title>Phaeodactylibacter xiamenensis gen. nov., sp. nov., a member of the family Saprospiraceae isolated from the marine alga Phaeodactylum tricornutum.</title>
        <authorList>
            <person name="Chen Z.Jr."/>
            <person name="Lei X."/>
            <person name="Lai Q."/>
            <person name="Li Y."/>
            <person name="Zhang B."/>
            <person name="Zhang J."/>
            <person name="Zhang H."/>
            <person name="Yang L."/>
            <person name="Zheng W."/>
            <person name="Tian Y."/>
            <person name="Yu Z."/>
            <person name="Xu H.Jr."/>
            <person name="Zheng T."/>
        </authorList>
    </citation>
    <scope>NUCLEOTIDE SEQUENCE [LARGE SCALE GENOMIC DNA]</scope>
    <source>
        <strain evidence="1 2">KD52</strain>
    </source>
</reference>
<evidence type="ECO:0000313" key="1">
    <source>
        <dbReference type="EMBL" id="KGE87540.1"/>
    </source>
</evidence>
<gene>
    <name evidence="1" type="ORF">IX84_15155</name>
</gene>
<name>A0A098S600_9BACT</name>
<comment type="caution">
    <text evidence="1">The sequence shown here is derived from an EMBL/GenBank/DDBJ whole genome shotgun (WGS) entry which is preliminary data.</text>
</comment>
<dbReference type="Proteomes" id="UP000029736">
    <property type="component" value="Unassembled WGS sequence"/>
</dbReference>
<dbReference type="RefSeq" id="WP_044222086.1">
    <property type="nucleotide sequence ID" value="NZ_JBKAGJ010000034.1"/>
</dbReference>
<accession>A0A098S600</accession>